<gene>
    <name evidence="3" type="ORF">A3B34_04140</name>
</gene>
<evidence type="ECO:0000313" key="3">
    <source>
        <dbReference type="EMBL" id="OHA08139.1"/>
    </source>
</evidence>
<feature type="transmembrane region" description="Helical" evidence="1">
    <location>
        <begin position="64"/>
        <end position="84"/>
    </location>
</feature>
<keyword evidence="1" id="KW-0472">Membrane</keyword>
<feature type="chain" id="PRO_5009583536" description="Conjugal transfer protein TrbC" evidence="2">
    <location>
        <begin position="41"/>
        <end position="138"/>
    </location>
</feature>
<evidence type="ECO:0000256" key="2">
    <source>
        <dbReference type="SAM" id="SignalP"/>
    </source>
</evidence>
<dbReference type="EMBL" id="MHQR01000002">
    <property type="protein sequence ID" value="OHA08139.1"/>
    <property type="molecule type" value="Genomic_DNA"/>
</dbReference>
<protein>
    <recommendedName>
        <fullName evidence="5">Conjugal transfer protein TrbC</fullName>
    </recommendedName>
</protein>
<sequence>MQAHGNTYMTKRIFSRRLWKTFLIRGYILHTLVSASPVFAQTLTDRIPNPIAAKSFPCLVKALSEAAITIVVPIAIVAIIFAGLKFIIAGAQGNEGGIKQARTMLFWIIIGTAVVVGSFVLAEAAISFFGATAGPLAC</sequence>
<dbReference type="Proteomes" id="UP000176510">
    <property type="component" value="Unassembled WGS sequence"/>
</dbReference>
<feature type="signal peptide" evidence="2">
    <location>
        <begin position="1"/>
        <end position="40"/>
    </location>
</feature>
<reference evidence="3 4" key="1">
    <citation type="journal article" date="2016" name="Nat. Commun.">
        <title>Thousands of microbial genomes shed light on interconnected biogeochemical processes in an aquifer system.</title>
        <authorList>
            <person name="Anantharaman K."/>
            <person name="Brown C.T."/>
            <person name="Hug L.A."/>
            <person name="Sharon I."/>
            <person name="Castelle C.J."/>
            <person name="Probst A.J."/>
            <person name="Thomas B.C."/>
            <person name="Singh A."/>
            <person name="Wilkins M.J."/>
            <person name="Karaoz U."/>
            <person name="Brodie E.L."/>
            <person name="Williams K.H."/>
            <person name="Hubbard S.S."/>
            <person name="Banfield J.F."/>
        </authorList>
    </citation>
    <scope>NUCLEOTIDE SEQUENCE [LARGE SCALE GENOMIC DNA]</scope>
</reference>
<dbReference type="AlphaFoldDB" id="A0A1G2LBG9"/>
<evidence type="ECO:0000256" key="1">
    <source>
        <dbReference type="SAM" id="Phobius"/>
    </source>
</evidence>
<keyword evidence="2" id="KW-0732">Signal</keyword>
<proteinExistence type="predicted"/>
<feature type="transmembrane region" description="Helical" evidence="1">
    <location>
        <begin position="105"/>
        <end position="129"/>
    </location>
</feature>
<evidence type="ECO:0008006" key="5">
    <source>
        <dbReference type="Google" id="ProtNLM"/>
    </source>
</evidence>
<keyword evidence="1" id="KW-1133">Transmembrane helix</keyword>
<name>A0A1G2LBG9_9BACT</name>
<organism evidence="3 4">
    <name type="scientific">Candidatus Sungbacteria bacterium RIFCSPLOWO2_01_FULL_54_21</name>
    <dbReference type="NCBI Taxonomy" id="1802279"/>
    <lineage>
        <taxon>Bacteria</taxon>
        <taxon>Candidatus Sungiibacteriota</taxon>
    </lineage>
</organism>
<evidence type="ECO:0000313" key="4">
    <source>
        <dbReference type="Proteomes" id="UP000176510"/>
    </source>
</evidence>
<accession>A0A1G2LBG9</accession>
<dbReference type="STRING" id="1802279.A3B34_04140"/>
<comment type="caution">
    <text evidence="3">The sequence shown here is derived from an EMBL/GenBank/DDBJ whole genome shotgun (WGS) entry which is preliminary data.</text>
</comment>
<keyword evidence="1" id="KW-0812">Transmembrane</keyword>